<evidence type="ECO:0000256" key="5">
    <source>
        <dbReference type="ARBA" id="ARBA00020673"/>
    </source>
</evidence>
<gene>
    <name evidence="12" type="ORF">SCHPADRAFT_538494</name>
</gene>
<sequence>MEPPSYFESDSSLNIERTVSDVPPRIVRTPSPSPSEVIALKEKGIFNVRATIRRSSKRQKICIYLTIVILLLVAIVLALLHDLIVAWLLPAAIVLRSWKGGWLIPVGILSVMSFPPFVGQELIMIVSGIVWGLWVGFAIAAGGTLLGEIANFFVFNNLCRERGGRYERTRIDYGCLARVVREGGLKVAVIARYSFIPPHFTTVVFATCGLKFWIFLLSAFLSLPRHFITVYIGVTLDDEAKHKSKTTKEKIITYVVLIVTVVVSVVALRYINKLSDKIKGDVIYQRRKHRQAKGDLVFDSYSGNDSTAVAAEEIITTIHLTPRRPSESYCRGREDASRV</sequence>
<evidence type="ECO:0000256" key="6">
    <source>
        <dbReference type="ARBA" id="ARBA00022692"/>
    </source>
</evidence>
<comment type="similarity">
    <text evidence="3">Belongs to the TVP38/TMEM64 family.</text>
</comment>
<feature type="transmembrane region" description="Helical" evidence="10">
    <location>
        <begin position="61"/>
        <end position="89"/>
    </location>
</feature>
<evidence type="ECO:0000256" key="7">
    <source>
        <dbReference type="ARBA" id="ARBA00022989"/>
    </source>
</evidence>
<accession>A0A0H2RE13</accession>
<comment type="function">
    <text evidence="1">Golgi membrane protein involved in vesicular trafficking and spindle migration.</text>
</comment>
<evidence type="ECO:0000256" key="4">
    <source>
        <dbReference type="ARBA" id="ARBA00013533"/>
    </source>
</evidence>
<dbReference type="STRING" id="27342.A0A0H2RE13"/>
<feature type="transmembrane region" description="Helical" evidence="10">
    <location>
        <begin position="125"/>
        <end position="146"/>
    </location>
</feature>
<feature type="transmembrane region" description="Helical" evidence="10">
    <location>
        <begin position="101"/>
        <end position="118"/>
    </location>
</feature>
<dbReference type="InterPro" id="IPR032816">
    <property type="entry name" value="VTT_dom"/>
</dbReference>
<evidence type="ECO:0000256" key="1">
    <source>
        <dbReference type="ARBA" id="ARBA00002978"/>
    </source>
</evidence>
<protein>
    <recommendedName>
        <fullName evidence="4">Golgi apparatus membrane protein TVP38</fullName>
    </recommendedName>
    <alternativeName>
        <fullName evidence="5">Golgi apparatus membrane protein tvp38</fullName>
    </alternativeName>
</protein>
<dbReference type="OrthoDB" id="166803at2759"/>
<keyword evidence="13" id="KW-1185">Reference proteome</keyword>
<keyword evidence="7 10" id="KW-1133">Transmembrane helix</keyword>
<feature type="transmembrane region" description="Helical" evidence="10">
    <location>
        <begin position="251"/>
        <end position="271"/>
    </location>
</feature>
<keyword evidence="9 10" id="KW-0472">Membrane</keyword>
<evidence type="ECO:0000313" key="13">
    <source>
        <dbReference type="Proteomes" id="UP000053477"/>
    </source>
</evidence>
<dbReference type="InterPro" id="IPR051076">
    <property type="entry name" value="Golgi_membrane_TVP38/TMEM64"/>
</dbReference>
<feature type="transmembrane region" description="Helical" evidence="10">
    <location>
        <begin position="203"/>
        <end position="223"/>
    </location>
</feature>
<dbReference type="PANTHER" id="PTHR47549:SF2">
    <property type="entry name" value="GOLGI APPARATUS MEMBRANE PROTEIN TVP38"/>
    <property type="match status" value="1"/>
</dbReference>
<organism evidence="12 13">
    <name type="scientific">Schizopora paradoxa</name>
    <dbReference type="NCBI Taxonomy" id="27342"/>
    <lineage>
        <taxon>Eukaryota</taxon>
        <taxon>Fungi</taxon>
        <taxon>Dikarya</taxon>
        <taxon>Basidiomycota</taxon>
        <taxon>Agaricomycotina</taxon>
        <taxon>Agaricomycetes</taxon>
        <taxon>Hymenochaetales</taxon>
        <taxon>Schizoporaceae</taxon>
        <taxon>Schizopora</taxon>
    </lineage>
</organism>
<dbReference type="Pfam" id="PF09335">
    <property type="entry name" value="VTT_dom"/>
    <property type="match status" value="1"/>
</dbReference>
<evidence type="ECO:0000256" key="10">
    <source>
        <dbReference type="SAM" id="Phobius"/>
    </source>
</evidence>
<keyword evidence="8" id="KW-0333">Golgi apparatus</keyword>
<evidence type="ECO:0000259" key="11">
    <source>
        <dbReference type="Pfam" id="PF09335"/>
    </source>
</evidence>
<keyword evidence="6 10" id="KW-0812">Transmembrane</keyword>
<evidence type="ECO:0000256" key="9">
    <source>
        <dbReference type="ARBA" id="ARBA00023136"/>
    </source>
</evidence>
<proteinExistence type="inferred from homology"/>
<comment type="subcellular location">
    <subcellularLocation>
        <location evidence="2">Golgi apparatus membrane</location>
        <topology evidence="2">Multi-pass membrane protein</topology>
    </subcellularLocation>
</comment>
<dbReference type="EMBL" id="KQ086038">
    <property type="protein sequence ID" value="KLO10014.1"/>
    <property type="molecule type" value="Genomic_DNA"/>
</dbReference>
<dbReference type="Proteomes" id="UP000053477">
    <property type="component" value="Unassembled WGS sequence"/>
</dbReference>
<evidence type="ECO:0000256" key="2">
    <source>
        <dbReference type="ARBA" id="ARBA00004653"/>
    </source>
</evidence>
<evidence type="ECO:0000256" key="3">
    <source>
        <dbReference type="ARBA" id="ARBA00008640"/>
    </source>
</evidence>
<reference evidence="12 13" key="1">
    <citation type="submission" date="2015-04" db="EMBL/GenBank/DDBJ databases">
        <title>Complete genome sequence of Schizopora paradoxa KUC8140, a cosmopolitan wood degrader in East Asia.</title>
        <authorList>
            <consortium name="DOE Joint Genome Institute"/>
            <person name="Min B."/>
            <person name="Park H."/>
            <person name="Jang Y."/>
            <person name="Kim J.-J."/>
            <person name="Kim K.H."/>
            <person name="Pangilinan J."/>
            <person name="Lipzen A."/>
            <person name="Riley R."/>
            <person name="Grigoriev I.V."/>
            <person name="Spatafora J.W."/>
            <person name="Choi I.-G."/>
        </authorList>
    </citation>
    <scope>NUCLEOTIDE SEQUENCE [LARGE SCALE GENOMIC DNA]</scope>
    <source>
        <strain evidence="12 13">KUC8140</strain>
    </source>
</reference>
<evidence type="ECO:0000256" key="8">
    <source>
        <dbReference type="ARBA" id="ARBA00023034"/>
    </source>
</evidence>
<dbReference type="InParanoid" id="A0A0H2RE13"/>
<evidence type="ECO:0000313" key="12">
    <source>
        <dbReference type="EMBL" id="KLO10014.1"/>
    </source>
</evidence>
<dbReference type="AlphaFoldDB" id="A0A0H2RE13"/>
<feature type="domain" description="VTT" evidence="11">
    <location>
        <begin position="120"/>
        <end position="233"/>
    </location>
</feature>
<dbReference type="GO" id="GO:0000139">
    <property type="term" value="C:Golgi membrane"/>
    <property type="evidence" value="ECO:0007669"/>
    <property type="project" value="UniProtKB-SubCell"/>
</dbReference>
<dbReference type="FunCoup" id="A0A0H2RE13">
    <property type="interactions" value="27"/>
</dbReference>
<dbReference type="PANTHER" id="PTHR47549">
    <property type="entry name" value="GOLGI APPARATUS MEMBRANE PROTEIN TVP38-RELATED"/>
    <property type="match status" value="1"/>
</dbReference>
<name>A0A0H2RE13_9AGAM</name>